<gene>
    <name evidence="2" type="ORF">D2U88_13620</name>
</gene>
<proteinExistence type="predicted"/>
<feature type="transmembrane region" description="Helical" evidence="1">
    <location>
        <begin position="45"/>
        <end position="69"/>
    </location>
</feature>
<sequence>MGDQSGGTGMEIQWEGQLFGGTPFNKKGSHFQFGKMNRMNQKIKAFTLNEMLVVLLITSLVVGMAYSVLRLVQIQMQGISGNYERNTELNLLHQSLWIDFNQSDRIWFDPSKNELQMANELKETSYIFQEDEVIKGRDTFAIKITSLDRYFNGKKAMIGEIDALDLFTSKDQGSQRIFVFKRNASTSHMNQ</sequence>
<keyword evidence="1" id="KW-0812">Transmembrane</keyword>
<keyword evidence="1" id="KW-1133">Transmembrane helix</keyword>
<dbReference type="Proteomes" id="UP000284189">
    <property type="component" value="Unassembled WGS sequence"/>
</dbReference>
<keyword evidence="1" id="KW-0472">Membrane</keyword>
<dbReference type="Pfam" id="PF07963">
    <property type="entry name" value="N_methyl"/>
    <property type="match status" value="1"/>
</dbReference>
<dbReference type="NCBIfam" id="TIGR02532">
    <property type="entry name" value="IV_pilin_GFxxxE"/>
    <property type="match status" value="1"/>
</dbReference>
<dbReference type="InterPro" id="IPR012902">
    <property type="entry name" value="N_methyl_site"/>
</dbReference>
<evidence type="ECO:0000256" key="1">
    <source>
        <dbReference type="SAM" id="Phobius"/>
    </source>
</evidence>
<dbReference type="AlphaFoldDB" id="A0A418N379"/>
<reference evidence="2 3" key="1">
    <citation type="submission" date="2018-08" db="EMBL/GenBank/DDBJ databases">
        <title>Proposal of Muricauda 72 sp.nov. and Muricauda NH166 sp.nov., isolated from seawater.</title>
        <authorList>
            <person name="Cheng H."/>
            <person name="Wu Y.-H."/>
            <person name="Guo L.-L."/>
            <person name="Xu X.-W."/>
        </authorList>
    </citation>
    <scope>NUCLEOTIDE SEQUENCE [LARGE SCALE GENOMIC DNA]</scope>
    <source>
        <strain evidence="2 3">NH166</strain>
    </source>
</reference>
<evidence type="ECO:0000313" key="3">
    <source>
        <dbReference type="Proteomes" id="UP000284189"/>
    </source>
</evidence>
<dbReference type="EMBL" id="QXFJ01000030">
    <property type="protein sequence ID" value="RIV68266.1"/>
    <property type="molecule type" value="Genomic_DNA"/>
</dbReference>
<comment type="caution">
    <text evidence="2">The sequence shown here is derived from an EMBL/GenBank/DDBJ whole genome shotgun (WGS) entry which is preliminary data.</text>
</comment>
<name>A0A418N379_9FLAO</name>
<accession>A0A418N379</accession>
<organism evidence="2 3">
    <name type="scientific">Flagellimonas aequoris</name>
    <dbReference type="NCBI Taxonomy" id="2306997"/>
    <lineage>
        <taxon>Bacteria</taxon>
        <taxon>Pseudomonadati</taxon>
        <taxon>Bacteroidota</taxon>
        <taxon>Flavobacteriia</taxon>
        <taxon>Flavobacteriales</taxon>
        <taxon>Flavobacteriaceae</taxon>
        <taxon>Flagellimonas</taxon>
    </lineage>
</organism>
<evidence type="ECO:0000313" key="2">
    <source>
        <dbReference type="EMBL" id="RIV68266.1"/>
    </source>
</evidence>
<protein>
    <submittedName>
        <fullName evidence="2">Prepilin-type N-terminal cleavage/methylation domain-containing protein</fullName>
    </submittedName>
</protein>